<keyword evidence="2" id="KW-1185">Reference proteome</keyword>
<dbReference type="InterPro" id="IPR027417">
    <property type="entry name" value="P-loop_NTPase"/>
</dbReference>
<protein>
    <submittedName>
        <fullName evidence="1">Uncharacterized protein</fullName>
    </submittedName>
</protein>
<dbReference type="STRING" id="1963862.B4O97_10215"/>
<dbReference type="EMBL" id="MWQY01000010">
    <property type="protein sequence ID" value="ORC35102.1"/>
    <property type="molecule type" value="Genomic_DNA"/>
</dbReference>
<organism evidence="1 2">
    <name type="scientific">Marispirochaeta aestuarii</name>
    <dbReference type="NCBI Taxonomy" id="1963862"/>
    <lineage>
        <taxon>Bacteria</taxon>
        <taxon>Pseudomonadati</taxon>
        <taxon>Spirochaetota</taxon>
        <taxon>Spirochaetia</taxon>
        <taxon>Spirochaetales</taxon>
        <taxon>Spirochaetaceae</taxon>
        <taxon>Marispirochaeta</taxon>
    </lineage>
</organism>
<dbReference type="Proteomes" id="UP000192343">
    <property type="component" value="Unassembled WGS sequence"/>
</dbReference>
<dbReference type="InterPro" id="IPR004948">
    <property type="entry name" value="Nuc-triphosphatase_THEP1"/>
</dbReference>
<proteinExistence type="predicted"/>
<dbReference type="GO" id="GO:0017111">
    <property type="term" value="F:ribonucleoside triphosphate phosphatase activity"/>
    <property type="evidence" value="ECO:0007669"/>
    <property type="project" value="InterPro"/>
</dbReference>
<name>A0A1Y1RXJ0_9SPIO</name>
<dbReference type="Pfam" id="PF03266">
    <property type="entry name" value="NTPase_1"/>
    <property type="match status" value="1"/>
</dbReference>
<accession>A0A1Y1RXJ0</accession>
<comment type="caution">
    <text evidence="1">The sequence shown here is derived from an EMBL/GenBank/DDBJ whole genome shotgun (WGS) entry which is preliminary data.</text>
</comment>
<dbReference type="Gene3D" id="3.40.50.300">
    <property type="entry name" value="P-loop containing nucleotide triphosphate hydrolases"/>
    <property type="match status" value="1"/>
</dbReference>
<sequence length="165" mass="18075">MYCPSTAVSIFREPEVVRFITKTREKSREEAVVDVFNETPGGSGFCSRGVQDGGSTVGYELVDLQSRTTVPFAWLSDKLPPNWNEELRHGKFSFSREGFAFAGDIIEGAIREGAKVLLLDEIGKLELKGSGFAPLLRQALDSGSDLVIGCRKVNIEPIKSEFGIS</sequence>
<gene>
    <name evidence="1" type="ORF">B4O97_10215</name>
</gene>
<evidence type="ECO:0000313" key="1">
    <source>
        <dbReference type="EMBL" id="ORC35102.1"/>
    </source>
</evidence>
<dbReference type="AlphaFoldDB" id="A0A1Y1RXJ0"/>
<reference evidence="1 2" key="1">
    <citation type="submission" date="2017-03" db="EMBL/GenBank/DDBJ databases">
        <title>Draft Genome sequence of Marispirochaeta sp. strain JC444.</title>
        <authorList>
            <person name="Shivani Y."/>
            <person name="Subhash Y."/>
            <person name="Sasikala C."/>
            <person name="Ramana C."/>
        </authorList>
    </citation>
    <scope>NUCLEOTIDE SEQUENCE [LARGE SCALE GENOMIC DNA]</scope>
    <source>
        <strain evidence="1 2">JC444</strain>
    </source>
</reference>
<evidence type="ECO:0000313" key="2">
    <source>
        <dbReference type="Proteomes" id="UP000192343"/>
    </source>
</evidence>